<evidence type="ECO:0000313" key="2">
    <source>
        <dbReference type="Proteomes" id="UP000594800"/>
    </source>
</evidence>
<reference evidence="1 2" key="1">
    <citation type="submission" date="2020-11" db="EMBL/GenBank/DDBJ databases">
        <title>Description of Pontivivens ytuae sp. nov. isolated from deep sea sediment of Mariana Trench.</title>
        <authorList>
            <person name="Wang Z."/>
            <person name="Sun Q.-L."/>
            <person name="Xu X.-D."/>
            <person name="Tang Y.-Z."/>
            <person name="Zhang J."/>
        </authorList>
    </citation>
    <scope>NUCLEOTIDE SEQUENCE [LARGE SCALE GENOMIC DNA]</scope>
    <source>
        <strain evidence="1 2">MT2928</strain>
    </source>
</reference>
<sequence>MSRPVVTQQRLSQVAPKRAVGLSKQIFTNTSALSDPAPADPDMMRHNATTLARALSS</sequence>
<dbReference type="RefSeq" id="WP_196105251.1">
    <property type="nucleotide sequence ID" value="NZ_CP064942.1"/>
</dbReference>
<accession>A0A7S9LVL4</accession>
<dbReference type="KEGG" id="poz:I0K15_09790"/>
<gene>
    <name evidence="1" type="ORF">I0K15_09790</name>
</gene>
<keyword evidence="2" id="KW-1185">Reference proteome</keyword>
<evidence type="ECO:0000313" key="1">
    <source>
        <dbReference type="EMBL" id="QPH55991.1"/>
    </source>
</evidence>
<name>A0A7S9LVL4_9RHOB</name>
<organism evidence="1 2">
    <name type="scientific">Pontivivens ytuae</name>
    <dbReference type="NCBI Taxonomy" id="2789856"/>
    <lineage>
        <taxon>Bacteria</taxon>
        <taxon>Pseudomonadati</taxon>
        <taxon>Pseudomonadota</taxon>
        <taxon>Alphaproteobacteria</taxon>
        <taxon>Rhodobacterales</taxon>
        <taxon>Paracoccaceae</taxon>
        <taxon>Pontivivens</taxon>
    </lineage>
</organism>
<dbReference type="EMBL" id="CP064942">
    <property type="protein sequence ID" value="QPH55991.1"/>
    <property type="molecule type" value="Genomic_DNA"/>
</dbReference>
<dbReference type="Proteomes" id="UP000594800">
    <property type="component" value="Chromosome"/>
</dbReference>
<proteinExistence type="predicted"/>
<protein>
    <submittedName>
        <fullName evidence="1">Uncharacterized protein</fullName>
    </submittedName>
</protein>
<dbReference type="AlphaFoldDB" id="A0A7S9LVL4"/>